<proteinExistence type="predicted"/>
<dbReference type="EMBL" id="JADCKB010000005">
    <property type="protein sequence ID" value="MBE5039518.1"/>
    <property type="molecule type" value="Genomic_DNA"/>
</dbReference>
<evidence type="ECO:0000313" key="3">
    <source>
        <dbReference type="EMBL" id="MBE5039518.1"/>
    </source>
</evidence>
<accession>A0A9D5M146</accession>
<feature type="compositionally biased region" description="Low complexity" evidence="1">
    <location>
        <begin position="410"/>
        <end position="420"/>
    </location>
</feature>
<keyword evidence="2" id="KW-0732">Signal</keyword>
<feature type="region of interest" description="Disordered" evidence="1">
    <location>
        <begin position="386"/>
        <end position="420"/>
    </location>
</feature>
<dbReference type="AlphaFoldDB" id="A0A9D5M146"/>
<gene>
    <name evidence="3" type="ORF">INF28_03450</name>
</gene>
<evidence type="ECO:0000256" key="1">
    <source>
        <dbReference type="SAM" id="MobiDB-lite"/>
    </source>
</evidence>
<name>A0A9D5M146_9FIRM</name>
<organism evidence="3 4">
    <name type="scientific">Ructibacterium gallinarum</name>
    <dbReference type="NCBI Taxonomy" id="2779355"/>
    <lineage>
        <taxon>Bacteria</taxon>
        <taxon>Bacillati</taxon>
        <taxon>Bacillota</taxon>
        <taxon>Clostridia</taxon>
        <taxon>Eubacteriales</taxon>
        <taxon>Oscillospiraceae</taxon>
        <taxon>Ructibacterium</taxon>
    </lineage>
</organism>
<feature type="compositionally biased region" description="Acidic residues" evidence="1">
    <location>
        <begin position="386"/>
        <end position="401"/>
    </location>
</feature>
<feature type="chain" id="PRO_5038340523" evidence="2">
    <location>
        <begin position="24"/>
        <end position="420"/>
    </location>
</feature>
<evidence type="ECO:0000256" key="2">
    <source>
        <dbReference type="SAM" id="SignalP"/>
    </source>
</evidence>
<comment type="caution">
    <text evidence="3">The sequence shown here is derived from an EMBL/GenBank/DDBJ whole genome shotgun (WGS) entry which is preliminary data.</text>
</comment>
<evidence type="ECO:0000313" key="4">
    <source>
        <dbReference type="Proteomes" id="UP000806542"/>
    </source>
</evidence>
<dbReference type="Proteomes" id="UP000806542">
    <property type="component" value="Unassembled WGS sequence"/>
</dbReference>
<keyword evidence="4" id="KW-1185">Reference proteome</keyword>
<reference evidence="3" key="1">
    <citation type="submission" date="2020-10" db="EMBL/GenBank/DDBJ databases">
        <title>ChiBAC.</title>
        <authorList>
            <person name="Zenner C."/>
            <person name="Hitch T.C.A."/>
            <person name="Clavel T."/>
        </authorList>
    </citation>
    <scope>NUCLEOTIDE SEQUENCE</scope>
    <source>
        <strain evidence="3">DSM 107454</strain>
    </source>
</reference>
<dbReference type="RefSeq" id="WP_226392081.1">
    <property type="nucleotide sequence ID" value="NZ_JADCKB010000005.1"/>
</dbReference>
<protein>
    <submittedName>
        <fullName evidence="3">Uncharacterized protein</fullName>
    </submittedName>
</protein>
<sequence length="420" mass="44153">MFKKVVSLVVGISCAAAAMGVSAVTVSTSSTYGTDGTINVKTEVGGVNGGDVLTYLAYAKAVSDLEMLEGNQIVYIDQQTVPEAETTYNFQYVTDQTDIEANVKVGGIVNDSAITPSDDILTGPVCMVTINGDTSSVAVPYAESGFVKVAYALSGDITAISVNGVSLAEDEWFVAADGIWVAASKFTDNAATMTITEDSTSAAAIDTLALGYLNADTYEGDAIGRHSVIAAGQIAGYSADYGILFGASEADVTKYTNLFDQGGNAYPALGKGTDGKFTVKLYDFNNATTNPFTGNVAYARTYCKTGENTYVYGSIYQVDISGGSDTKGEEVKQASQSNVDLQADVFVDLTEPSVNEPVEKEASTEVTENEVAETVDEIVEDTAEEAELVQEPVEETEEVVPEVEKEETAAETNAVSADIE</sequence>
<feature type="signal peptide" evidence="2">
    <location>
        <begin position="1"/>
        <end position="23"/>
    </location>
</feature>